<dbReference type="InterPro" id="IPR031168">
    <property type="entry name" value="G_TrmE"/>
</dbReference>
<accession>A0A8J6T6B5</accession>
<dbReference type="GO" id="GO:0046872">
    <property type="term" value="F:metal ion binding"/>
    <property type="evidence" value="ECO:0007669"/>
    <property type="project" value="UniProtKB-KW"/>
</dbReference>
<dbReference type="Gene3D" id="3.30.1360.120">
    <property type="entry name" value="Probable tRNA modification gtpase trme, domain 1"/>
    <property type="match status" value="1"/>
</dbReference>
<dbReference type="PANTHER" id="PTHR42714:SF2">
    <property type="entry name" value="TRNA MODIFICATION GTPASE GTPBP3, MITOCHONDRIAL"/>
    <property type="match status" value="1"/>
</dbReference>
<dbReference type="GO" id="GO:0005829">
    <property type="term" value="C:cytosol"/>
    <property type="evidence" value="ECO:0007669"/>
    <property type="project" value="TreeGrafter"/>
</dbReference>
<evidence type="ECO:0000256" key="8">
    <source>
        <dbReference type="ARBA" id="ARBA00022958"/>
    </source>
</evidence>
<dbReference type="GO" id="GO:0003924">
    <property type="term" value="F:GTPase activity"/>
    <property type="evidence" value="ECO:0007669"/>
    <property type="project" value="InterPro"/>
</dbReference>
<keyword evidence="5" id="KW-0547">Nucleotide-binding</keyword>
<dbReference type="InterPro" id="IPR006073">
    <property type="entry name" value="GTP-bd"/>
</dbReference>
<dbReference type="Gene3D" id="1.20.120.430">
    <property type="entry name" value="tRNA modification GTPase MnmE domain 2"/>
    <property type="match status" value="1"/>
</dbReference>
<feature type="domain" description="TrmE-type G" evidence="10">
    <location>
        <begin position="147"/>
        <end position="306"/>
    </location>
</feature>
<dbReference type="InterPro" id="IPR027417">
    <property type="entry name" value="P-loop_NTPase"/>
</dbReference>
<dbReference type="PROSITE" id="PS51709">
    <property type="entry name" value="G_TRME"/>
    <property type="match status" value="1"/>
</dbReference>
<dbReference type="FunFam" id="3.40.50.300:FF:001376">
    <property type="entry name" value="tRNA modification GTPase MnmE"/>
    <property type="match status" value="1"/>
</dbReference>
<dbReference type="GO" id="GO:0002098">
    <property type="term" value="P:tRNA wobble uridine modification"/>
    <property type="evidence" value="ECO:0007669"/>
    <property type="project" value="TreeGrafter"/>
</dbReference>
<keyword evidence="4" id="KW-0479">Metal-binding</keyword>
<evidence type="ECO:0000256" key="1">
    <source>
        <dbReference type="ARBA" id="ARBA00011043"/>
    </source>
</evidence>
<dbReference type="InterPro" id="IPR004520">
    <property type="entry name" value="GTPase_MnmE"/>
</dbReference>
<dbReference type="InterPro" id="IPR025867">
    <property type="entry name" value="MnmE_helical"/>
</dbReference>
<dbReference type="AlphaFoldDB" id="A0A8J6T6B5"/>
<keyword evidence="7" id="KW-0460">Magnesium</keyword>
<keyword evidence="3" id="KW-0819">tRNA processing</keyword>
<dbReference type="InterPro" id="IPR018948">
    <property type="entry name" value="GTP-bd_TrmE_N"/>
</dbReference>
<dbReference type="Gene3D" id="3.40.50.300">
    <property type="entry name" value="P-loop containing nucleotide triphosphate hydrolases"/>
    <property type="match status" value="1"/>
</dbReference>
<dbReference type="Pfam" id="PF12631">
    <property type="entry name" value="MnmE_helical"/>
    <property type="match status" value="1"/>
</dbReference>
<evidence type="ECO:0000256" key="2">
    <source>
        <dbReference type="ARBA" id="ARBA00022490"/>
    </source>
</evidence>
<evidence type="ECO:0000256" key="9">
    <source>
        <dbReference type="ARBA" id="ARBA00023134"/>
    </source>
</evidence>
<sequence>APHTYTQEDVLEINSHSGYALLSKILEILLAHGARLATPGEFTHRAFLNGRIDLTQAEAVIDIINSQSERGLYLASQQVQGSFKDEIEDLRQKAIHILAQVEVAIDFPEEEPDMVFGEKETRGITEDLIKPIEALIKAHESRIWVDGINTVIAGRVNAGKSSLLNRLLNEQRAIVTPIPGTTRDIIESTINIEGIPLRLMDTAGFQKVNDEVERLGIDLTKRKLKESDFVLIVIDQSRPLGQEDLDIILQSKGKKALIVINKIDLPSKLGQGADIEALSLFPLVKISALTGQGLDQLKKAMKDCILEGRLDTTSSHAVPNIRHRHALNHALQFFKDAEHRKVEEAPMEIIAVELRSGLDALGEITGETTGEDVLDNIFSQFCLGK</sequence>
<evidence type="ECO:0000256" key="4">
    <source>
        <dbReference type="ARBA" id="ARBA00022723"/>
    </source>
</evidence>
<protein>
    <submittedName>
        <fullName evidence="11">tRNA uridine-5-carboxymethylaminomethyl(34) synthesis GTPase MnmE</fullName>
    </submittedName>
</protein>
<dbReference type="SUPFAM" id="SSF52540">
    <property type="entry name" value="P-loop containing nucleoside triphosphate hydrolases"/>
    <property type="match status" value="1"/>
</dbReference>
<dbReference type="PANTHER" id="PTHR42714">
    <property type="entry name" value="TRNA MODIFICATION GTPASE GTPBP3"/>
    <property type="match status" value="1"/>
</dbReference>
<evidence type="ECO:0000313" key="12">
    <source>
        <dbReference type="Proteomes" id="UP000650524"/>
    </source>
</evidence>
<dbReference type="InterPro" id="IPR005225">
    <property type="entry name" value="Small_GTP-bd"/>
</dbReference>
<dbReference type="InterPro" id="IPR027266">
    <property type="entry name" value="TrmE/GcvT-like"/>
</dbReference>
<keyword evidence="2" id="KW-0963">Cytoplasm</keyword>
<dbReference type="GO" id="GO:0030488">
    <property type="term" value="P:tRNA methylation"/>
    <property type="evidence" value="ECO:0007669"/>
    <property type="project" value="TreeGrafter"/>
</dbReference>
<evidence type="ECO:0000256" key="3">
    <source>
        <dbReference type="ARBA" id="ARBA00022694"/>
    </source>
</evidence>
<organism evidence="11 12">
    <name type="scientific">Candidatus Desulfacyla euxinica</name>
    <dbReference type="NCBI Taxonomy" id="2841693"/>
    <lineage>
        <taxon>Bacteria</taxon>
        <taxon>Deltaproteobacteria</taxon>
        <taxon>Candidatus Desulfacyla</taxon>
    </lineage>
</organism>
<name>A0A8J6T6B5_9DELT</name>
<dbReference type="Pfam" id="PF01926">
    <property type="entry name" value="MMR_HSR1"/>
    <property type="match status" value="1"/>
</dbReference>
<dbReference type="CDD" id="cd04164">
    <property type="entry name" value="trmE"/>
    <property type="match status" value="1"/>
</dbReference>
<dbReference type="HAMAP" id="MF_00379">
    <property type="entry name" value="GTPase_MnmE"/>
    <property type="match status" value="1"/>
</dbReference>
<evidence type="ECO:0000256" key="6">
    <source>
        <dbReference type="ARBA" id="ARBA00022801"/>
    </source>
</evidence>
<dbReference type="Proteomes" id="UP000650524">
    <property type="component" value="Unassembled WGS sequence"/>
</dbReference>
<comment type="caution">
    <text evidence="11">The sequence shown here is derived from an EMBL/GenBank/DDBJ whole genome shotgun (WGS) entry which is preliminary data.</text>
</comment>
<dbReference type="NCBIfam" id="TIGR00450">
    <property type="entry name" value="mnmE_trmE_thdF"/>
    <property type="match status" value="1"/>
</dbReference>
<evidence type="ECO:0000256" key="7">
    <source>
        <dbReference type="ARBA" id="ARBA00022842"/>
    </source>
</evidence>
<keyword evidence="6" id="KW-0378">Hydrolase</keyword>
<dbReference type="NCBIfam" id="TIGR00231">
    <property type="entry name" value="small_GTP"/>
    <property type="match status" value="1"/>
</dbReference>
<gene>
    <name evidence="11" type="primary">mnmE</name>
    <name evidence="11" type="ORF">H8E19_06105</name>
</gene>
<dbReference type="GO" id="GO:0005525">
    <property type="term" value="F:GTP binding"/>
    <property type="evidence" value="ECO:0007669"/>
    <property type="project" value="UniProtKB-KW"/>
</dbReference>
<evidence type="ECO:0000313" key="11">
    <source>
        <dbReference type="EMBL" id="MBC8176961.1"/>
    </source>
</evidence>
<comment type="similarity">
    <text evidence="1">Belongs to the TRAFAC class TrmE-Era-EngA-EngB-Septin-like GTPase superfamily. TrmE GTPase family.</text>
</comment>
<reference evidence="11 12" key="1">
    <citation type="submission" date="2020-08" db="EMBL/GenBank/DDBJ databases">
        <title>Bridging the membrane lipid divide: bacteria of the FCB group superphylum have the potential to synthesize archaeal ether lipids.</title>
        <authorList>
            <person name="Villanueva L."/>
            <person name="Von Meijenfeldt F.A.B."/>
            <person name="Westbye A.B."/>
            <person name="Yadav S."/>
            <person name="Hopmans E.C."/>
            <person name="Dutilh B.E."/>
            <person name="Sinninghe Damste J.S."/>
        </authorList>
    </citation>
    <scope>NUCLEOTIDE SEQUENCE [LARGE SCALE GENOMIC DNA]</scope>
    <source>
        <strain evidence="11">NIOZ-UU27</strain>
    </source>
</reference>
<dbReference type="InterPro" id="IPR027368">
    <property type="entry name" value="MnmE_dom2"/>
</dbReference>
<dbReference type="EMBL" id="JACNJD010000178">
    <property type="protein sequence ID" value="MBC8176961.1"/>
    <property type="molecule type" value="Genomic_DNA"/>
</dbReference>
<evidence type="ECO:0000256" key="5">
    <source>
        <dbReference type="ARBA" id="ARBA00022741"/>
    </source>
</evidence>
<proteinExistence type="inferred from homology"/>
<dbReference type="Pfam" id="PF10396">
    <property type="entry name" value="TrmE_N"/>
    <property type="match status" value="1"/>
</dbReference>
<keyword evidence="8" id="KW-0630">Potassium</keyword>
<evidence type="ECO:0000259" key="10">
    <source>
        <dbReference type="PROSITE" id="PS51709"/>
    </source>
</evidence>
<feature type="non-terminal residue" evidence="11">
    <location>
        <position position="1"/>
    </location>
</feature>
<keyword evidence="9" id="KW-0342">GTP-binding</keyword>